<comment type="caution">
    <text evidence="10">The sequence shown here is derived from an EMBL/GenBank/DDBJ whole genome shotgun (WGS) entry which is preliminary data.</text>
</comment>
<dbReference type="CDD" id="cd05568">
    <property type="entry name" value="PTS_IIB_bgl_like"/>
    <property type="match status" value="1"/>
</dbReference>
<dbReference type="InterPro" id="IPR013011">
    <property type="entry name" value="PTS_EIIB_2"/>
</dbReference>
<dbReference type="Gene3D" id="3.40.930.10">
    <property type="entry name" value="Mannitol-specific EII, Chain A"/>
    <property type="match status" value="1"/>
</dbReference>
<protein>
    <submittedName>
        <fullName evidence="10">PRD domain-containing protein</fullName>
    </submittedName>
</protein>
<dbReference type="Gene3D" id="1.10.10.10">
    <property type="entry name" value="Winged helix-like DNA-binding domain superfamily/Winged helix DNA-binding domain"/>
    <property type="match status" value="2"/>
</dbReference>
<keyword evidence="1" id="KW-0808">Transferase</keyword>
<dbReference type="SUPFAM" id="SSF46785">
    <property type="entry name" value="Winged helix' DNA-binding domain"/>
    <property type="match status" value="1"/>
</dbReference>
<dbReference type="PANTHER" id="PTHR30185">
    <property type="entry name" value="CRYPTIC BETA-GLUCOSIDE BGL OPERON ANTITERMINATOR"/>
    <property type="match status" value="1"/>
</dbReference>
<dbReference type="PROSITE" id="PS51372">
    <property type="entry name" value="PRD_2"/>
    <property type="match status" value="2"/>
</dbReference>
<keyword evidence="4" id="KW-0010">Activator</keyword>
<evidence type="ECO:0000256" key="4">
    <source>
        <dbReference type="ARBA" id="ARBA00023159"/>
    </source>
</evidence>
<keyword evidence="11" id="KW-1185">Reference proteome</keyword>
<dbReference type="Gene3D" id="3.40.50.2300">
    <property type="match status" value="1"/>
</dbReference>
<dbReference type="InterPro" id="IPR036095">
    <property type="entry name" value="PTS_EIIB-like_sf"/>
</dbReference>
<dbReference type="AlphaFoldDB" id="A0A417YB30"/>
<dbReference type="InterPro" id="IPR036634">
    <property type="entry name" value="PRD_sf"/>
</dbReference>
<dbReference type="Pfam" id="PF05043">
    <property type="entry name" value="Mga"/>
    <property type="match status" value="1"/>
</dbReference>
<evidence type="ECO:0000256" key="2">
    <source>
        <dbReference type="ARBA" id="ARBA00022737"/>
    </source>
</evidence>
<keyword evidence="3" id="KW-0805">Transcription regulation</keyword>
<evidence type="ECO:0000313" key="10">
    <source>
        <dbReference type="EMBL" id="RHW29912.1"/>
    </source>
</evidence>
<dbReference type="InterPro" id="IPR002178">
    <property type="entry name" value="PTS_EIIA_type-2_dom"/>
</dbReference>
<feature type="coiled-coil region" evidence="6">
    <location>
        <begin position="124"/>
        <end position="151"/>
    </location>
</feature>
<dbReference type="Pfam" id="PF00874">
    <property type="entry name" value="PRD"/>
    <property type="match status" value="2"/>
</dbReference>
<keyword evidence="2" id="KW-0677">Repeat</keyword>
<evidence type="ECO:0000256" key="5">
    <source>
        <dbReference type="ARBA" id="ARBA00023163"/>
    </source>
</evidence>
<dbReference type="SUPFAM" id="SSF63520">
    <property type="entry name" value="PTS-regulatory domain, PRD"/>
    <property type="match status" value="2"/>
</dbReference>
<feature type="domain" description="PRD" evidence="9">
    <location>
        <begin position="311"/>
        <end position="418"/>
    </location>
</feature>
<dbReference type="EMBL" id="QWEH01000018">
    <property type="protein sequence ID" value="RHW29912.1"/>
    <property type="molecule type" value="Genomic_DNA"/>
</dbReference>
<feature type="domain" description="PRD" evidence="9">
    <location>
        <begin position="200"/>
        <end position="305"/>
    </location>
</feature>
<dbReference type="PANTHER" id="PTHR30185:SF9">
    <property type="entry name" value="MANNITOL-SPECIFIC PHOSPHOTRANSFERASE ENZYME IIA COMPONENT"/>
    <property type="match status" value="1"/>
</dbReference>
<dbReference type="InterPro" id="IPR050661">
    <property type="entry name" value="BglG_antiterminators"/>
</dbReference>
<dbReference type="PROSITE" id="PS51094">
    <property type="entry name" value="PTS_EIIA_TYPE_2"/>
    <property type="match status" value="1"/>
</dbReference>
<dbReference type="GO" id="GO:0006355">
    <property type="term" value="P:regulation of DNA-templated transcription"/>
    <property type="evidence" value="ECO:0007669"/>
    <property type="project" value="InterPro"/>
</dbReference>
<dbReference type="InterPro" id="IPR036390">
    <property type="entry name" value="WH_DNA-bd_sf"/>
</dbReference>
<dbReference type="SUPFAM" id="SSF52794">
    <property type="entry name" value="PTS system IIB component-like"/>
    <property type="match status" value="1"/>
</dbReference>
<evidence type="ECO:0000256" key="3">
    <source>
        <dbReference type="ARBA" id="ARBA00023015"/>
    </source>
</evidence>
<organism evidence="10 11">
    <name type="scientific">Oceanobacillus profundus</name>
    <dbReference type="NCBI Taxonomy" id="372463"/>
    <lineage>
        <taxon>Bacteria</taxon>
        <taxon>Bacillati</taxon>
        <taxon>Bacillota</taxon>
        <taxon>Bacilli</taxon>
        <taxon>Bacillales</taxon>
        <taxon>Bacillaceae</taxon>
        <taxon>Oceanobacillus</taxon>
    </lineage>
</organism>
<evidence type="ECO:0000256" key="6">
    <source>
        <dbReference type="SAM" id="Coils"/>
    </source>
</evidence>
<keyword evidence="6" id="KW-0175">Coiled coil</keyword>
<dbReference type="OrthoDB" id="3239954at2"/>
<proteinExistence type="predicted"/>
<dbReference type="InterPro" id="IPR011608">
    <property type="entry name" value="PRD"/>
</dbReference>
<gene>
    <name evidence="10" type="ORF">D1B32_19865</name>
</gene>
<reference evidence="10 11" key="1">
    <citation type="journal article" date="2007" name="Int. J. Syst. Evol. Microbiol.">
        <title>Oceanobacillus profundus sp. nov., isolated from a deep-sea sediment core.</title>
        <authorList>
            <person name="Kim Y.G."/>
            <person name="Choi D.H."/>
            <person name="Hyun S."/>
            <person name="Cho B.C."/>
        </authorList>
    </citation>
    <scope>NUCLEOTIDE SEQUENCE [LARGE SCALE GENOMIC DNA]</scope>
    <source>
        <strain evidence="10 11">DSM 18246</strain>
    </source>
</reference>
<evidence type="ECO:0000259" key="7">
    <source>
        <dbReference type="PROSITE" id="PS51094"/>
    </source>
</evidence>
<name>A0A417YB30_9BACI</name>
<dbReference type="InterPro" id="IPR007737">
    <property type="entry name" value="Mga_HTH"/>
</dbReference>
<dbReference type="InterPro" id="IPR013196">
    <property type="entry name" value="HTH_11"/>
</dbReference>
<dbReference type="Pfam" id="PF08279">
    <property type="entry name" value="HTH_11"/>
    <property type="match status" value="1"/>
</dbReference>
<dbReference type="Pfam" id="PF00359">
    <property type="entry name" value="PTS_EIIA_2"/>
    <property type="match status" value="1"/>
</dbReference>
<feature type="domain" description="PTS EIIA type-2" evidence="7">
    <location>
        <begin position="563"/>
        <end position="703"/>
    </location>
</feature>
<evidence type="ECO:0000259" key="9">
    <source>
        <dbReference type="PROSITE" id="PS51372"/>
    </source>
</evidence>
<evidence type="ECO:0000313" key="11">
    <source>
        <dbReference type="Proteomes" id="UP000285456"/>
    </source>
</evidence>
<keyword evidence="5" id="KW-0804">Transcription</keyword>
<dbReference type="Proteomes" id="UP000285456">
    <property type="component" value="Unassembled WGS sequence"/>
</dbReference>
<dbReference type="PROSITE" id="PS51099">
    <property type="entry name" value="PTS_EIIB_TYPE_2"/>
    <property type="match status" value="1"/>
</dbReference>
<dbReference type="Gene3D" id="1.10.1790.10">
    <property type="entry name" value="PRD domain"/>
    <property type="match status" value="2"/>
</dbReference>
<feature type="domain" description="PTS EIIB type-2" evidence="8">
    <location>
        <begin position="424"/>
        <end position="512"/>
    </location>
</feature>
<accession>A0A417YB30</accession>
<evidence type="ECO:0000259" key="8">
    <source>
        <dbReference type="PROSITE" id="PS51099"/>
    </source>
</evidence>
<dbReference type="GO" id="GO:0008982">
    <property type="term" value="F:protein-N(PI)-phosphohistidine-sugar phosphotransferase activity"/>
    <property type="evidence" value="ECO:0007669"/>
    <property type="project" value="InterPro"/>
</dbReference>
<dbReference type="SUPFAM" id="SSF55804">
    <property type="entry name" value="Phoshotransferase/anion transport protein"/>
    <property type="match status" value="1"/>
</dbReference>
<dbReference type="InterPro" id="IPR036388">
    <property type="entry name" value="WH-like_DNA-bd_sf"/>
</dbReference>
<evidence type="ECO:0000256" key="1">
    <source>
        <dbReference type="ARBA" id="ARBA00022679"/>
    </source>
</evidence>
<sequence>MNIMDQRSMAILNKIIQQDSYISVQKLATIFNVSRRTIYNDLDKINDWLKLQHFADIKQVRGQGFYIDERSKKEIIKKKEHFVSGDMYYEFSPIERKAWIYIHIAGREQPYYLEHIRDLFKVSRNTVLDDISKLKEELKKYKLSITSERNTGYSIVGNENDTRKLLTYYLDLVIPQNGCHELLSEMNSLPEEQVFKPFLIFNFHWLKELHHLLNEYEKQFKIEITDDVLNNLVIWFHFFLRRIMQGKIVNVDPIEKEVIKSTSEFDGAKALCINLSKQLDIIVPDNEVYYFAKYLLSAKVNYDQSLQVETQEIKSLLHVVEKMVDDFQMYAAVEFHEQQSMIQNLLLHLKPAYYRNKYGIQIENTLRDSVKQNYPEIFNLTKKVIHHFEELIGQPIHENEIAYCAMHFGGWLRKEGVMLGQTRKRLLIVCTNGLGTSRLLESQLEGLFSDTDIVGVTSLREYERMNLNIDYIVSTISLPDRGVPVFVVNPVLNNADKEQLLKKVNSLFEYSHKQQVYSVDSVIDMVQRYATIHDNDTLRQELRRYFHTPIKGEGEVRKPSLYELLPPERIVLNKSISNWKEAVISAADPLLSQGYIQESYITKMIQNITEKGPYIVISEHFALPHANPEDGVMKTGMSMLHLTEPVDLYGKPANVIIILASRDNEQHLKALSQLTKLFSVKANKEKIIQATNKSEITKLIYAYSNRID</sequence>
<dbReference type="InterPro" id="IPR016152">
    <property type="entry name" value="PTrfase/Anion_transptr"/>
</dbReference>
<dbReference type="GO" id="GO:0009401">
    <property type="term" value="P:phosphoenolpyruvate-dependent sugar phosphotransferase system"/>
    <property type="evidence" value="ECO:0007669"/>
    <property type="project" value="InterPro"/>
</dbReference>